<feature type="signal peptide" evidence="1">
    <location>
        <begin position="1"/>
        <end position="19"/>
    </location>
</feature>
<evidence type="ECO:0000313" key="3">
    <source>
        <dbReference type="Proteomes" id="UP000054359"/>
    </source>
</evidence>
<keyword evidence="1" id="KW-0732">Signal</keyword>
<sequence>MKYIFVLALLTCLVCASIAQMPCPRECEEDECCTGGGYNRHCRKLGGEMEQCQAKNKYNDYRTACPCQEGYFCSVIGRCQKYE</sequence>
<keyword evidence="3" id="KW-1185">Reference proteome</keyword>
<feature type="chain" id="PRO_5001829944" evidence="1">
    <location>
        <begin position="20"/>
        <end position="83"/>
    </location>
</feature>
<evidence type="ECO:0000313" key="2">
    <source>
        <dbReference type="EMBL" id="KFM68258.1"/>
    </source>
</evidence>
<dbReference type="AlphaFoldDB" id="A0A087TT19"/>
<dbReference type="Proteomes" id="UP000054359">
    <property type="component" value="Unassembled WGS sequence"/>
</dbReference>
<feature type="non-terminal residue" evidence="2">
    <location>
        <position position="83"/>
    </location>
</feature>
<organism evidence="2 3">
    <name type="scientific">Stegodyphus mimosarum</name>
    <name type="common">African social velvet spider</name>
    <dbReference type="NCBI Taxonomy" id="407821"/>
    <lineage>
        <taxon>Eukaryota</taxon>
        <taxon>Metazoa</taxon>
        <taxon>Ecdysozoa</taxon>
        <taxon>Arthropoda</taxon>
        <taxon>Chelicerata</taxon>
        <taxon>Arachnida</taxon>
        <taxon>Araneae</taxon>
        <taxon>Araneomorphae</taxon>
        <taxon>Entelegynae</taxon>
        <taxon>Eresoidea</taxon>
        <taxon>Eresidae</taxon>
        <taxon>Stegodyphus</taxon>
    </lineage>
</organism>
<protein>
    <submittedName>
        <fullName evidence="2">Hainantoxin-XIV-3</fullName>
    </submittedName>
</protein>
<reference evidence="2 3" key="1">
    <citation type="submission" date="2013-11" db="EMBL/GenBank/DDBJ databases">
        <title>Genome sequencing of Stegodyphus mimosarum.</title>
        <authorList>
            <person name="Bechsgaard J."/>
        </authorList>
    </citation>
    <scope>NUCLEOTIDE SEQUENCE [LARGE SCALE GENOMIC DNA]</scope>
</reference>
<dbReference type="OMA" id="CEPPNEY"/>
<dbReference type="EMBL" id="KK116620">
    <property type="protein sequence ID" value="KFM68258.1"/>
    <property type="molecule type" value="Genomic_DNA"/>
</dbReference>
<evidence type="ECO:0000256" key="1">
    <source>
        <dbReference type="SAM" id="SignalP"/>
    </source>
</evidence>
<name>A0A087TT19_STEMI</name>
<dbReference type="OrthoDB" id="6407728at2759"/>
<accession>A0A087TT19</accession>
<gene>
    <name evidence="2" type="ORF">X975_02058</name>
</gene>
<dbReference type="Gene3D" id="2.10.80.10">
    <property type="entry name" value="Lipase, subunit A"/>
    <property type="match status" value="1"/>
</dbReference>
<proteinExistence type="predicted"/>